<accession>A0A803N2A0</accession>
<gene>
    <name evidence="2" type="primary">LOC110738207</name>
</gene>
<dbReference type="EnsemblPlants" id="AUR62039253-RA">
    <property type="protein sequence ID" value="AUR62039253-RA:cds"/>
    <property type="gene ID" value="AUR62039253"/>
</dbReference>
<name>A0A803N2A0_CHEQI</name>
<feature type="region of interest" description="Disordered" evidence="1">
    <location>
        <begin position="218"/>
        <end position="238"/>
    </location>
</feature>
<organism evidence="2 3">
    <name type="scientific">Chenopodium quinoa</name>
    <name type="common">Quinoa</name>
    <dbReference type="NCBI Taxonomy" id="63459"/>
    <lineage>
        <taxon>Eukaryota</taxon>
        <taxon>Viridiplantae</taxon>
        <taxon>Streptophyta</taxon>
        <taxon>Embryophyta</taxon>
        <taxon>Tracheophyta</taxon>
        <taxon>Spermatophyta</taxon>
        <taxon>Magnoliopsida</taxon>
        <taxon>eudicotyledons</taxon>
        <taxon>Gunneridae</taxon>
        <taxon>Pentapetalae</taxon>
        <taxon>Caryophyllales</taxon>
        <taxon>Chenopodiaceae</taxon>
        <taxon>Chenopodioideae</taxon>
        <taxon>Atripliceae</taxon>
        <taxon>Chenopodium</taxon>
    </lineage>
</organism>
<sequence>MMENVTSKDGYFDADLEMGGACDNSVGEEIENNNMKPLYFEGSGNGGNKFEERLSPSIAMSCGGEDTESVKLMVIDERNVEVPEKVVKERPKAMSAKKPPKPPRPPRGLSLDSADQKLIRELHELARLKRARVERMKALKKTREARVSSPKNQLFATLLTVLFCLVVLLQGISSRTSSAASFQGSPISSGVTERSIISVQHNPISSASYYNGPGFESHRLVEQSSGNNRGEQASRAVG</sequence>
<dbReference type="PANTHER" id="PTHR34188">
    <property type="entry name" value="OS01G0299500 PROTEIN"/>
    <property type="match status" value="1"/>
</dbReference>
<reference evidence="2" key="1">
    <citation type="journal article" date="2017" name="Nature">
        <title>The genome of Chenopodium quinoa.</title>
        <authorList>
            <person name="Jarvis D.E."/>
            <person name="Ho Y.S."/>
            <person name="Lightfoot D.J."/>
            <person name="Schmoeckel S.M."/>
            <person name="Li B."/>
            <person name="Borm T.J.A."/>
            <person name="Ohyanagi H."/>
            <person name="Mineta K."/>
            <person name="Michell C.T."/>
            <person name="Saber N."/>
            <person name="Kharbatia N.M."/>
            <person name="Rupper R.R."/>
            <person name="Sharp A.R."/>
            <person name="Dally N."/>
            <person name="Boughton B.A."/>
            <person name="Woo Y.H."/>
            <person name="Gao G."/>
            <person name="Schijlen E.G.W.M."/>
            <person name="Guo X."/>
            <person name="Momin A.A."/>
            <person name="Negrao S."/>
            <person name="Al-Babili S."/>
            <person name="Gehring C."/>
            <person name="Roessner U."/>
            <person name="Jung C."/>
            <person name="Murphy K."/>
            <person name="Arold S.T."/>
            <person name="Gojobori T."/>
            <person name="van der Linden C.G."/>
            <person name="van Loo E.N."/>
            <person name="Jellen E.N."/>
            <person name="Maughan P.J."/>
            <person name="Tester M."/>
        </authorList>
    </citation>
    <scope>NUCLEOTIDE SEQUENCE [LARGE SCALE GENOMIC DNA]</scope>
    <source>
        <strain evidence="2">cv. PI 614886</strain>
    </source>
</reference>
<dbReference type="AlphaFoldDB" id="A0A803N2A0"/>
<dbReference type="Gramene" id="AUR62039253-RA">
    <property type="protein sequence ID" value="AUR62039253-RA:cds"/>
    <property type="gene ID" value="AUR62039253"/>
</dbReference>
<proteinExistence type="predicted"/>
<dbReference type="KEGG" id="cqi:110738207"/>
<feature type="compositionally biased region" description="Polar residues" evidence="1">
    <location>
        <begin position="222"/>
        <end position="231"/>
    </location>
</feature>
<protein>
    <submittedName>
        <fullName evidence="2">Uncharacterized protein</fullName>
    </submittedName>
</protein>
<reference evidence="2" key="2">
    <citation type="submission" date="2021-03" db="UniProtKB">
        <authorList>
            <consortium name="EnsemblPlants"/>
        </authorList>
    </citation>
    <scope>IDENTIFICATION</scope>
</reference>
<dbReference type="OrthoDB" id="909678at2759"/>
<feature type="region of interest" description="Disordered" evidence="1">
    <location>
        <begin position="85"/>
        <end position="112"/>
    </location>
</feature>
<keyword evidence="3" id="KW-1185">Reference proteome</keyword>
<evidence type="ECO:0000256" key="1">
    <source>
        <dbReference type="SAM" id="MobiDB-lite"/>
    </source>
</evidence>
<evidence type="ECO:0000313" key="2">
    <source>
        <dbReference type="EnsemblPlants" id="AUR62039253-RA:cds"/>
    </source>
</evidence>
<dbReference type="RefSeq" id="XP_021774267.1">
    <property type="nucleotide sequence ID" value="XM_021918575.1"/>
</dbReference>
<dbReference type="GeneID" id="110738207"/>
<evidence type="ECO:0000313" key="3">
    <source>
        <dbReference type="Proteomes" id="UP000596660"/>
    </source>
</evidence>
<dbReference type="PANTHER" id="PTHR34188:SF5">
    <property type="entry name" value="OS05G0131900 PROTEIN"/>
    <property type="match status" value="1"/>
</dbReference>
<dbReference type="Proteomes" id="UP000596660">
    <property type="component" value="Unplaced"/>
</dbReference>